<evidence type="ECO:0000313" key="2">
    <source>
        <dbReference type="EMBL" id="TWU00947.1"/>
    </source>
</evidence>
<proteinExistence type="predicted"/>
<accession>A0A5C6AN80</accession>
<reference evidence="2 3" key="1">
    <citation type="submission" date="2019-02" db="EMBL/GenBank/DDBJ databases">
        <title>Deep-cultivation of Planctomycetes and their phenomic and genomic characterization uncovers novel biology.</title>
        <authorList>
            <person name="Wiegand S."/>
            <person name="Jogler M."/>
            <person name="Boedeker C."/>
            <person name="Pinto D."/>
            <person name="Vollmers J."/>
            <person name="Rivas-Marin E."/>
            <person name="Kohn T."/>
            <person name="Peeters S.H."/>
            <person name="Heuer A."/>
            <person name="Rast P."/>
            <person name="Oberbeckmann S."/>
            <person name="Bunk B."/>
            <person name="Jeske O."/>
            <person name="Meyerdierks A."/>
            <person name="Storesund J.E."/>
            <person name="Kallscheuer N."/>
            <person name="Luecker S."/>
            <person name="Lage O.M."/>
            <person name="Pohl T."/>
            <person name="Merkel B.J."/>
            <person name="Hornburger P."/>
            <person name="Mueller R.-W."/>
            <person name="Bruemmer F."/>
            <person name="Labrenz M."/>
            <person name="Spormann A.M."/>
            <person name="Op Den Camp H."/>
            <person name="Overmann J."/>
            <person name="Amann R."/>
            <person name="Jetten M.S.M."/>
            <person name="Mascher T."/>
            <person name="Medema M.H."/>
            <person name="Devos D.P."/>
            <person name="Kaster A.-K."/>
            <person name="Ovreas L."/>
            <person name="Rohde M."/>
            <person name="Galperin M.Y."/>
            <person name="Jogler C."/>
        </authorList>
    </citation>
    <scope>NUCLEOTIDE SEQUENCE [LARGE SCALE GENOMIC DNA]</scope>
    <source>
        <strain evidence="2 3">Pla52n</strain>
    </source>
</reference>
<dbReference type="GO" id="GO:0050043">
    <property type="term" value="F:lactate racemase activity"/>
    <property type="evidence" value="ECO:0007669"/>
    <property type="project" value="InterPro"/>
</dbReference>
<sequence length="422" mass="45456">MQILPSFFRVRQHFQSRALPNVQQATIDAIANSPAASLIRPGQSVAIGVGSRGIANLQPIVATTVRCLRGLGADPFIVPAMGSHGGATAQGQVGVLGSLGVDEAFVQCQIRSSMDTVFLGETEGGIPLHIDANAAAADHVVLINRIKPHTRLTGTLQSGLCKMLMIGLGKHTGAAAFHHAFSAFDYQLDRVASEIVTTICQSINVAFGLALIEDAYDETAWIEAVPGDQFLQREPELLPKAIQWMPRLPFDKLDLLIVDQIGKEISGTGMDTNIIGRKANDKVAMPDEFPKIREIYVRSLTRSTAGNAAGIGIAEYTHQRVVDAMDRDKTRVNCLVSGHVTAGAIPVTFETDEAALLAARSQFGGTTDQIRWVRITDTLHLSEIQCSEALWDEIQSGGDRNDPCEVISEIQPLKFSDGELSP</sequence>
<dbReference type="EMBL" id="SJPN01000005">
    <property type="protein sequence ID" value="TWU00947.1"/>
    <property type="molecule type" value="Genomic_DNA"/>
</dbReference>
<comment type="caution">
    <text evidence="2">The sequence shown here is derived from an EMBL/GenBank/DDBJ whole genome shotgun (WGS) entry which is preliminary data.</text>
</comment>
<dbReference type="OrthoDB" id="9788398at2"/>
<dbReference type="AlphaFoldDB" id="A0A5C6AN80"/>
<evidence type="ECO:0000259" key="1">
    <source>
        <dbReference type="Pfam" id="PF09861"/>
    </source>
</evidence>
<protein>
    <recommendedName>
        <fullName evidence="1">LarA-like N-terminal domain-containing protein</fullName>
    </recommendedName>
</protein>
<dbReference type="RefSeq" id="WP_146521477.1">
    <property type="nucleotide sequence ID" value="NZ_CP151726.1"/>
</dbReference>
<dbReference type="Proteomes" id="UP000320176">
    <property type="component" value="Unassembled WGS sequence"/>
</dbReference>
<dbReference type="Pfam" id="PF09861">
    <property type="entry name" value="Lar_N"/>
    <property type="match status" value="1"/>
</dbReference>
<name>A0A5C6AN80_9BACT</name>
<keyword evidence="3" id="KW-1185">Reference proteome</keyword>
<feature type="domain" description="LarA-like N-terminal" evidence="1">
    <location>
        <begin position="22"/>
        <end position="181"/>
    </location>
</feature>
<dbReference type="InterPro" id="IPR018657">
    <property type="entry name" value="LarA-like_N"/>
</dbReference>
<dbReference type="Gene3D" id="3.40.50.11440">
    <property type="match status" value="1"/>
</dbReference>
<evidence type="ECO:0000313" key="3">
    <source>
        <dbReference type="Proteomes" id="UP000320176"/>
    </source>
</evidence>
<gene>
    <name evidence="2" type="ORF">Pla52n_43170</name>
</gene>
<organism evidence="2 3">
    <name type="scientific">Stieleria varia</name>
    <dbReference type="NCBI Taxonomy" id="2528005"/>
    <lineage>
        <taxon>Bacteria</taxon>
        <taxon>Pseudomonadati</taxon>
        <taxon>Planctomycetota</taxon>
        <taxon>Planctomycetia</taxon>
        <taxon>Pirellulales</taxon>
        <taxon>Pirellulaceae</taxon>
        <taxon>Stieleria</taxon>
    </lineage>
</organism>